<sequence length="45" mass="5201">RVFEGFHFETVDIRYSTANQRKGKADVSGELDIMNWEPVALGRLF</sequence>
<name>A0ABR5JFA9_9PSED</name>
<organism evidence="1 2">
    <name type="scientific">Pseudomonas coronafaciens pv. porri</name>
    <dbReference type="NCBI Taxonomy" id="83964"/>
    <lineage>
        <taxon>Bacteria</taxon>
        <taxon>Pseudomonadati</taxon>
        <taxon>Pseudomonadota</taxon>
        <taxon>Gammaproteobacteria</taxon>
        <taxon>Pseudomonadales</taxon>
        <taxon>Pseudomonadaceae</taxon>
        <taxon>Pseudomonas</taxon>
        <taxon>Pseudomonas coronafaciens</taxon>
    </lineage>
</organism>
<protein>
    <submittedName>
        <fullName evidence="1">Restriction endonuclease subunit M</fullName>
    </submittedName>
</protein>
<reference evidence="1 2" key="1">
    <citation type="submission" date="2015-09" db="EMBL/GenBank/DDBJ databases">
        <title>Genome analysis of Pseudomonas syringae pv. porri LMG.</title>
        <authorList>
            <person name="Rombouts S."/>
        </authorList>
    </citation>
    <scope>NUCLEOTIDE SEQUENCE [LARGE SCALE GENOMIC DNA]</scope>
    <source>
        <strain evidence="1 2">LMG 28496</strain>
    </source>
</reference>
<proteinExistence type="predicted"/>
<accession>A0ABR5JFA9</accession>
<dbReference type="GO" id="GO:0004519">
    <property type="term" value="F:endonuclease activity"/>
    <property type="evidence" value="ECO:0007669"/>
    <property type="project" value="UniProtKB-KW"/>
</dbReference>
<dbReference type="EMBL" id="JUEU01000337">
    <property type="protein sequence ID" value="KOP51001.1"/>
    <property type="molecule type" value="Genomic_DNA"/>
</dbReference>
<keyword evidence="1" id="KW-0540">Nuclease</keyword>
<keyword evidence="1" id="KW-0255">Endonuclease</keyword>
<evidence type="ECO:0000313" key="2">
    <source>
        <dbReference type="Proteomes" id="UP000037201"/>
    </source>
</evidence>
<dbReference type="Proteomes" id="UP000037201">
    <property type="component" value="Unassembled WGS sequence"/>
</dbReference>
<gene>
    <name evidence="1" type="ORF">OX90_28825</name>
</gene>
<evidence type="ECO:0000313" key="1">
    <source>
        <dbReference type="EMBL" id="KOP51001.1"/>
    </source>
</evidence>
<keyword evidence="1" id="KW-0378">Hydrolase</keyword>
<feature type="non-terminal residue" evidence="1">
    <location>
        <position position="1"/>
    </location>
</feature>
<comment type="caution">
    <text evidence="1">The sequence shown here is derived from an EMBL/GenBank/DDBJ whole genome shotgun (WGS) entry which is preliminary data.</text>
</comment>
<keyword evidence="2" id="KW-1185">Reference proteome</keyword>